<name>A0A0P8DUJ4_9EURY</name>
<reference evidence="1 2" key="1">
    <citation type="submission" date="2015-09" db="EMBL/GenBank/DDBJ databases">
        <title>A metagenomics-based metabolic model of nitrate-dependent anaerobic oxidation of methane by Methanoperedens-like archaea.</title>
        <authorList>
            <person name="Arshad A."/>
            <person name="Speth D.R."/>
            <person name="De Graaf R.M."/>
            <person name="Op Den Camp H.J."/>
            <person name="Jetten M.S."/>
            <person name="Welte C.U."/>
        </authorList>
    </citation>
    <scope>NUCLEOTIDE SEQUENCE [LARGE SCALE GENOMIC DNA]</scope>
</reference>
<protein>
    <submittedName>
        <fullName evidence="1">Uncharacterized protein</fullName>
    </submittedName>
</protein>
<comment type="caution">
    <text evidence="1">The sequence shown here is derived from an EMBL/GenBank/DDBJ whole genome shotgun (WGS) entry which is preliminary data.</text>
</comment>
<dbReference type="AlphaFoldDB" id="A0A0P8DUJ4"/>
<evidence type="ECO:0000313" key="2">
    <source>
        <dbReference type="Proteomes" id="UP000050360"/>
    </source>
</evidence>
<dbReference type="Proteomes" id="UP000050360">
    <property type="component" value="Unassembled WGS sequence"/>
</dbReference>
<dbReference type="EMBL" id="LKCM01000448">
    <property type="protein sequence ID" value="KPQ41078.1"/>
    <property type="molecule type" value="Genomic_DNA"/>
</dbReference>
<organism evidence="1 2">
    <name type="scientific">Candidatus Methanoperedens nitratireducens</name>
    <dbReference type="NCBI Taxonomy" id="1392998"/>
    <lineage>
        <taxon>Archaea</taxon>
        <taxon>Methanobacteriati</taxon>
        <taxon>Methanobacteriota</taxon>
        <taxon>Stenosarchaea group</taxon>
        <taxon>Methanomicrobia</taxon>
        <taxon>Methanosarcinales</taxon>
        <taxon>ANME-2 cluster</taxon>
        <taxon>Candidatus Methanoperedentaceae</taxon>
        <taxon>Candidatus Methanoperedens</taxon>
    </lineage>
</organism>
<sequence length="108" mass="11814">MDGFPMSGASSSKIVNPDVIFTDQNKKTKANLNSFQVGALARSEALERCLSDPDENVVLAFMDEMRQHSRSLISKDGGYSVVTYAEVAKSRVIVEDRKKSVTNADVTV</sequence>
<gene>
    <name evidence="1" type="ORF">MPEBLZ_04392</name>
</gene>
<evidence type="ECO:0000313" key="1">
    <source>
        <dbReference type="EMBL" id="KPQ41078.1"/>
    </source>
</evidence>
<accession>A0A0P8DUJ4</accession>
<proteinExistence type="predicted"/>